<feature type="compositionally biased region" description="Low complexity" evidence="1">
    <location>
        <begin position="55"/>
        <end position="64"/>
    </location>
</feature>
<evidence type="ECO:0000256" key="2">
    <source>
        <dbReference type="SAM" id="SignalP"/>
    </source>
</evidence>
<evidence type="ECO:0000313" key="4">
    <source>
        <dbReference type="Proteomes" id="UP000217209"/>
    </source>
</evidence>
<dbReference type="Proteomes" id="UP000217209">
    <property type="component" value="Chromosome"/>
</dbReference>
<organism evidence="3 4">
    <name type="scientific">Corynebacterium glaucum</name>
    <dbReference type="NCBI Taxonomy" id="187491"/>
    <lineage>
        <taxon>Bacteria</taxon>
        <taxon>Bacillati</taxon>
        <taxon>Actinomycetota</taxon>
        <taxon>Actinomycetes</taxon>
        <taxon>Mycobacteriales</taxon>
        <taxon>Corynebacteriaceae</taxon>
        <taxon>Corynebacterium</taxon>
    </lineage>
</organism>
<gene>
    <name evidence="3" type="ORF">CGLAU_08205</name>
</gene>
<evidence type="ECO:0008006" key="5">
    <source>
        <dbReference type="Google" id="ProtNLM"/>
    </source>
</evidence>
<keyword evidence="2" id="KW-0732">Signal</keyword>
<dbReference type="AlphaFoldDB" id="A0A1Q2HXK9"/>
<feature type="compositionally biased region" description="Basic and acidic residues" evidence="1">
    <location>
        <begin position="68"/>
        <end position="89"/>
    </location>
</feature>
<dbReference type="OrthoDB" id="4427703at2"/>
<keyword evidence="4" id="KW-1185">Reference proteome</keyword>
<protein>
    <recommendedName>
        <fullName evidence="5">Lumazine-binding domain protein</fullName>
    </recommendedName>
</protein>
<sequence precursor="true">MTLPSTSHKIAAATLSAFALTIGLTACGSDADTSANGGLATVESSPATNDAASTNAAKGENGEAAEGEENKTEEPGQEGEKPEGEKPAEGDAAAAPIPTIANPFGEGEIEVRTYEPIAGGQGGSDADRKEMESVVHTITNPDSMVTWTRTILDNSCAAVRDPAMAELSRQGLNLDVLEEVMRQDEKINGPAPVPRAEVSVSDVRVDGDRASATVTSTDQEGTHTSVQLFAKEEGRWKVCTG</sequence>
<dbReference type="KEGG" id="cgv:CGLAU_08205"/>
<feature type="signal peptide" evidence="2">
    <location>
        <begin position="1"/>
        <end position="19"/>
    </location>
</feature>
<accession>A0A1Q2HXK9</accession>
<dbReference type="EMBL" id="CP019688">
    <property type="protein sequence ID" value="AQQ15596.1"/>
    <property type="molecule type" value="Genomic_DNA"/>
</dbReference>
<evidence type="ECO:0000256" key="1">
    <source>
        <dbReference type="SAM" id="MobiDB-lite"/>
    </source>
</evidence>
<feature type="region of interest" description="Disordered" evidence="1">
    <location>
        <begin position="27"/>
        <end position="91"/>
    </location>
</feature>
<evidence type="ECO:0000313" key="3">
    <source>
        <dbReference type="EMBL" id="AQQ15596.1"/>
    </source>
</evidence>
<feature type="compositionally biased region" description="Polar residues" evidence="1">
    <location>
        <begin position="31"/>
        <end position="54"/>
    </location>
</feature>
<name>A0A1Q2HXK9_9CORY</name>
<reference evidence="3 4" key="1">
    <citation type="submission" date="2016-12" db="EMBL/GenBank/DDBJ databases">
        <authorList>
            <person name="Song W.-J."/>
            <person name="Kurnit D.M."/>
        </authorList>
    </citation>
    <scope>NUCLEOTIDE SEQUENCE [LARGE SCALE GENOMIC DNA]</scope>
    <source>
        <strain evidence="3 4">DSM 30827</strain>
    </source>
</reference>
<dbReference type="RefSeq" id="WP_095660264.1">
    <property type="nucleotide sequence ID" value="NZ_CP019688.1"/>
</dbReference>
<proteinExistence type="predicted"/>
<feature type="chain" id="PRO_5038923277" description="Lumazine-binding domain protein" evidence="2">
    <location>
        <begin position="20"/>
        <end position="241"/>
    </location>
</feature>